<dbReference type="EMBL" id="JAUSUZ010000001">
    <property type="protein sequence ID" value="MDQ0369605.1"/>
    <property type="molecule type" value="Genomic_DNA"/>
</dbReference>
<gene>
    <name evidence="3" type="ORF">J2S42_006274</name>
</gene>
<accession>A0AAE3W5D6</accession>
<dbReference type="Proteomes" id="UP001240236">
    <property type="component" value="Unassembled WGS sequence"/>
</dbReference>
<keyword evidence="1" id="KW-0732">Signal</keyword>
<organism evidence="3 4">
    <name type="scientific">Catenuloplanes indicus</name>
    <dbReference type="NCBI Taxonomy" id="137267"/>
    <lineage>
        <taxon>Bacteria</taxon>
        <taxon>Bacillati</taxon>
        <taxon>Actinomycetota</taxon>
        <taxon>Actinomycetes</taxon>
        <taxon>Micromonosporales</taxon>
        <taxon>Micromonosporaceae</taxon>
        <taxon>Catenuloplanes</taxon>
    </lineage>
</organism>
<dbReference type="RefSeq" id="WP_307244944.1">
    <property type="nucleotide sequence ID" value="NZ_JAUSUZ010000001.1"/>
</dbReference>
<dbReference type="InterPro" id="IPR001107">
    <property type="entry name" value="Band_7"/>
</dbReference>
<feature type="chain" id="PRO_5042132647" description="Band 7 domain-containing protein" evidence="1">
    <location>
        <begin position="20"/>
        <end position="299"/>
    </location>
</feature>
<name>A0AAE3W5D6_9ACTN</name>
<feature type="domain" description="Band 7" evidence="2">
    <location>
        <begin position="27"/>
        <end position="238"/>
    </location>
</feature>
<dbReference type="PROSITE" id="PS51257">
    <property type="entry name" value="PROKAR_LIPOPROTEIN"/>
    <property type="match status" value="1"/>
</dbReference>
<evidence type="ECO:0000259" key="2">
    <source>
        <dbReference type="Pfam" id="PF01145"/>
    </source>
</evidence>
<proteinExistence type="predicted"/>
<sequence length="299" mass="32626">MRRTVAVVLAAAVVMPVLAGCSTVSTESDQVALHYDAGSFSSTTYQECVTENNRTWDGPGEKYYKYPAGQRNFDFMGGDDAESNPFTVVSKDNQELTVSGGLTFHLDTSCDPDGGMLREFHEEIGLKFQPTMDDDGQTTDKWLELLRFYIGQPLNKALATEAQKYDWLALYNDPATRAQFETAINANLGNAVMATTGGKAYFTQFNLTLQKPAPRKELVDGLAAVQVAITERQAIKEQNATVDEKLKQIEKLVEVLGPDGYVLYDAMQRCLTGEAPKGCPQFLALPQGGSVDVPAPAAD</sequence>
<protein>
    <recommendedName>
        <fullName evidence="2">Band 7 domain-containing protein</fullName>
    </recommendedName>
</protein>
<reference evidence="3 4" key="1">
    <citation type="submission" date="2023-07" db="EMBL/GenBank/DDBJ databases">
        <title>Sequencing the genomes of 1000 actinobacteria strains.</title>
        <authorList>
            <person name="Klenk H.-P."/>
        </authorList>
    </citation>
    <scope>NUCLEOTIDE SEQUENCE [LARGE SCALE GENOMIC DNA]</scope>
    <source>
        <strain evidence="3 4">DSM 44709</strain>
    </source>
</reference>
<dbReference type="AlphaFoldDB" id="A0AAE3W5D6"/>
<feature type="signal peptide" evidence="1">
    <location>
        <begin position="1"/>
        <end position="19"/>
    </location>
</feature>
<evidence type="ECO:0000313" key="3">
    <source>
        <dbReference type="EMBL" id="MDQ0369605.1"/>
    </source>
</evidence>
<keyword evidence="4" id="KW-1185">Reference proteome</keyword>
<comment type="caution">
    <text evidence="3">The sequence shown here is derived from an EMBL/GenBank/DDBJ whole genome shotgun (WGS) entry which is preliminary data.</text>
</comment>
<evidence type="ECO:0000313" key="4">
    <source>
        <dbReference type="Proteomes" id="UP001240236"/>
    </source>
</evidence>
<dbReference type="Pfam" id="PF01145">
    <property type="entry name" value="Band_7"/>
    <property type="match status" value="1"/>
</dbReference>
<evidence type="ECO:0000256" key="1">
    <source>
        <dbReference type="SAM" id="SignalP"/>
    </source>
</evidence>